<protein>
    <recommendedName>
        <fullName evidence="4">PE domain-containing protein</fullName>
    </recommendedName>
</protein>
<organism evidence="2 3">
    <name type="scientific">Kitasatospora arboriphila</name>
    <dbReference type="NCBI Taxonomy" id="258052"/>
    <lineage>
        <taxon>Bacteria</taxon>
        <taxon>Bacillati</taxon>
        <taxon>Actinomycetota</taxon>
        <taxon>Actinomycetes</taxon>
        <taxon>Kitasatosporales</taxon>
        <taxon>Streptomycetaceae</taxon>
        <taxon>Kitasatospora</taxon>
    </lineage>
</organism>
<evidence type="ECO:0000313" key="2">
    <source>
        <dbReference type="EMBL" id="GAA1123170.1"/>
    </source>
</evidence>
<reference evidence="3" key="1">
    <citation type="journal article" date="2019" name="Int. J. Syst. Evol. Microbiol.">
        <title>The Global Catalogue of Microorganisms (GCM) 10K type strain sequencing project: providing services to taxonomists for standard genome sequencing and annotation.</title>
        <authorList>
            <consortium name="The Broad Institute Genomics Platform"/>
            <consortium name="The Broad Institute Genome Sequencing Center for Infectious Disease"/>
            <person name="Wu L."/>
            <person name="Ma J."/>
        </authorList>
    </citation>
    <scope>NUCLEOTIDE SEQUENCE [LARGE SCALE GENOMIC DNA]</scope>
    <source>
        <strain evidence="3">JCM 13002</strain>
    </source>
</reference>
<dbReference type="EMBL" id="BAAALD010000136">
    <property type="protein sequence ID" value="GAA1123170.1"/>
    <property type="molecule type" value="Genomic_DNA"/>
</dbReference>
<name>A0ABP4ETD5_9ACTN</name>
<evidence type="ECO:0008006" key="4">
    <source>
        <dbReference type="Google" id="ProtNLM"/>
    </source>
</evidence>
<dbReference type="Proteomes" id="UP001499987">
    <property type="component" value="Unassembled WGS sequence"/>
</dbReference>
<keyword evidence="3" id="KW-1185">Reference proteome</keyword>
<dbReference type="RefSeq" id="WP_344628063.1">
    <property type="nucleotide sequence ID" value="NZ_BAAALD010000136.1"/>
</dbReference>
<proteinExistence type="predicted"/>
<accession>A0ABP4ETD5</accession>
<comment type="caution">
    <text evidence="2">The sequence shown here is derived from an EMBL/GenBank/DDBJ whole genome shotgun (WGS) entry which is preliminary data.</text>
</comment>
<sequence length="105" mass="11265">MSEPDFRVRPDALHRYAALVEQQNARLAAARDTLAGVEVPAGAFGHLPDSEELRDGYHDHAQAEQDNLADLMDVLAHVTDGLEANAADYRDGEDEVGRGVGGGAR</sequence>
<evidence type="ECO:0000313" key="3">
    <source>
        <dbReference type="Proteomes" id="UP001499987"/>
    </source>
</evidence>
<gene>
    <name evidence="2" type="ORF">GCM10009663_73060</name>
</gene>
<feature type="region of interest" description="Disordered" evidence="1">
    <location>
        <begin position="83"/>
        <end position="105"/>
    </location>
</feature>
<evidence type="ECO:0000256" key="1">
    <source>
        <dbReference type="SAM" id="MobiDB-lite"/>
    </source>
</evidence>